<accession>A0A915K6U0</accession>
<evidence type="ECO:0000313" key="2">
    <source>
        <dbReference type="WBParaSite" id="nRc.2.0.1.t33607-RA"/>
    </source>
</evidence>
<dbReference type="Proteomes" id="UP000887565">
    <property type="component" value="Unplaced"/>
</dbReference>
<organism evidence="1 2">
    <name type="scientific">Romanomermis culicivorax</name>
    <name type="common">Nematode worm</name>
    <dbReference type="NCBI Taxonomy" id="13658"/>
    <lineage>
        <taxon>Eukaryota</taxon>
        <taxon>Metazoa</taxon>
        <taxon>Ecdysozoa</taxon>
        <taxon>Nematoda</taxon>
        <taxon>Enoplea</taxon>
        <taxon>Dorylaimia</taxon>
        <taxon>Mermithida</taxon>
        <taxon>Mermithoidea</taxon>
        <taxon>Mermithidae</taxon>
        <taxon>Romanomermis</taxon>
    </lineage>
</organism>
<reference evidence="2" key="1">
    <citation type="submission" date="2022-11" db="UniProtKB">
        <authorList>
            <consortium name="WormBaseParasite"/>
        </authorList>
    </citation>
    <scope>IDENTIFICATION</scope>
</reference>
<name>A0A915K6U0_ROMCU</name>
<protein>
    <submittedName>
        <fullName evidence="2">Uncharacterized protein</fullName>
    </submittedName>
</protein>
<dbReference type="AlphaFoldDB" id="A0A915K6U0"/>
<evidence type="ECO:0000313" key="1">
    <source>
        <dbReference type="Proteomes" id="UP000887565"/>
    </source>
</evidence>
<sequence length="87" mass="9863">MHTTVLAPSILVNVQIILENIEQSAKKWERTRLIGLCPENKKLKGILSDMFALNVAQFMLHFPQANDRMALAGKPDNQKCRSQHGYT</sequence>
<keyword evidence="1" id="KW-1185">Reference proteome</keyword>
<proteinExistence type="predicted"/>
<dbReference type="WBParaSite" id="nRc.2.0.1.t33607-RA">
    <property type="protein sequence ID" value="nRc.2.0.1.t33607-RA"/>
    <property type="gene ID" value="nRc.2.0.1.g33607"/>
</dbReference>